<protein>
    <submittedName>
        <fullName evidence="2">Uncharacterized protein</fullName>
    </submittedName>
</protein>
<evidence type="ECO:0000256" key="1">
    <source>
        <dbReference type="SAM" id="MobiDB-lite"/>
    </source>
</evidence>
<proteinExistence type="predicted"/>
<reference evidence="2" key="1">
    <citation type="journal article" date="2015" name="Nature">
        <title>Complex archaea that bridge the gap between prokaryotes and eukaryotes.</title>
        <authorList>
            <person name="Spang A."/>
            <person name="Saw J.H."/>
            <person name="Jorgensen S.L."/>
            <person name="Zaremba-Niedzwiedzka K."/>
            <person name="Martijn J."/>
            <person name="Lind A.E."/>
            <person name="van Eijk R."/>
            <person name="Schleper C."/>
            <person name="Guy L."/>
            <person name="Ettema T.J."/>
        </authorList>
    </citation>
    <scope>NUCLEOTIDE SEQUENCE</scope>
</reference>
<organism evidence="2">
    <name type="scientific">marine sediment metagenome</name>
    <dbReference type="NCBI Taxonomy" id="412755"/>
    <lineage>
        <taxon>unclassified sequences</taxon>
        <taxon>metagenomes</taxon>
        <taxon>ecological metagenomes</taxon>
    </lineage>
</organism>
<evidence type="ECO:0000313" key="2">
    <source>
        <dbReference type="EMBL" id="KKN34268.1"/>
    </source>
</evidence>
<gene>
    <name evidence="2" type="ORF">LCGC14_0795670</name>
</gene>
<comment type="caution">
    <text evidence="2">The sequence shown here is derived from an EMBL/GenBank/DDBJ whole genome shotgun (WGS) entry which is preliminary data.</text>
</comment>
<dbReference type="EMBL" id="LAZR01002117">
    <property type="protein sequence ID" value="KKN34268.1"/>
    <property type="molecule type" value="Genomic_DNA"/>
</dbReference>
<feature type="non-terminal residue" evidence="2">
    <location>
        <position position="1"/>
    </location>
</feature>
<name>A0A0F9SYL2_9ZZZZ</name>
<dbReference type="AlphaFoldDB" id="A0A0F9SYL2"/>
<accession>A0A0F9SYL2</accession>
<feature type="region of interest" description="Disordered" evidence="1">
    <location>
        <begin position="98"/>
        <end position="121"/>
    </location>
</feature>
<sequence>RGPGIVTAVGERGDGWDARARLDAGGVLLIRCPRCFHRQMRREENGHHLCLSCSATFTPQQAEEALMESSRNFTSEMPRYYGGAEILTHLSEPVRAFEARDKERGRPKDLRTRRLRVKGET</sequence>